<dbReference type="AlphaFoldDB" id="A0AAN5IE85"/>
<name>A0AAN5IE85_9BILA</name>
<proteinExistence type="predicted"/>
<accession>A0AAN5IE85</accession>
<reference evidence="3" key="1">
    <citation type="submission" date="2022-10" db="EMBL/GenBank/DDBJ databases">
        <title>Genome assembly of Pristionchus species.</title>
        <authorList>
            <person name="Yoshida K."/>
            <person name="Sommer R.J."/>
        </authorList>
    </citation>
    <scope>NUCLEOTIDE SEQUENCE [LARGE SCALE GENOMIC DNA]</scope>
    <source>
        <strain evidence="3">RS5460</strain>
    </source>
</reference>
<feature type="compositionally biased region" description="Basic and acidic residues" evidence="1">
    <location>
        <begin position="104"/>
        <end position="115"/>
    </location>
</feature>
<feature type="region of interest" description="Disordered" evidence="1">
    <location>
        <begin position="1"/>
        <end position="23"/>
    </location>
</feature>
<protein>
    <submittedName>
        <fullName evidence="2">Uncharacterized protein</fullName>
    </submittedName>
</protein>
<gene>
    <name evidence="2" type="ORF">PMAYCL1PPCAC_33342</name>
</gene>
<evidence type="ECO:0000313" key="2">
    <source>
        <dbReference type="EMBL" id="GMR63147.1"/>
    </source>
</evidence>
<dbReference type="EMBL" id="BTRK01000007">
    <property type="protein sequence ID" value="GMR63147.1"/>
    <property type="molecule type" value="Genomic_DNA"/>
</dbReference>
<evidence type="ECO:0000256" key="1">
    <source>
        <dbReference type="SAM" id="MobiDB-lite"/>
    </source>
</evidence>
<keyword evidence="3" id="KW-1185">Reference proteome</keyword>
<evidence type="ECO:0000313" key="3">
    <source>
        <dbReference type="Proteomes" id="UP001328107"/>
    </source>
</evidence>
<organism evidence="2 3">
    <name type="scientific">Pristionchus mayeri</name>
    <dbReference type="NCBI Taxonomy" id="1317129"/>
    <lineage>
        <taxon>Eukaryota</taxon>
        <taxon>Metazoa</taxon>
        <taxon>Ecdysozoa</taxon>
        <taxon>Nematoda</taxon>
        <taxon>Chromadorea</taxon>
        <taxon>Rhabditida</taxon>
        <taxon>Rhabditina</taxon>
        <taxon>Diplogasteromorpha</taxon>
        <taxon>Diplogasteroidea</taxon>
        <taxon>Neodiplogasteridae</taxon>
        <taxon>Pristionchus</taxon>
    </lineage>
</organism>
<comment type="caution">
    <text evidence="2">The sequence shown here is derived from an EMBL/GenBank/DDBJ whole genome shotgun (WGS) entry which is preliminary data.</text>
</comment>
<feature type="compositionally biased region" description="Polar residues" evidence="1">
    <location>
        <begin position="142"/>
        <end position="151"/>
    </location>
</feature>
<feature type="region of interest" description="Disordered" evidence="1">
    <location>
        <begin position="74"/>
        <end position="160"/>
    </location>
</feature>
<dbReference type="Proteomes" id="UP001328107">
    <property type="component" value="Unassembled WGS sequence"/>
</dbReference>
<sequence length="247" mass="27392">MIQQGRLLNLPSQQHAPPRDEPIVLPNIVDAPPVDLSIVSPSISLMQSGQIPPNFSLPPVFSFSNTVHSSNLSYNPSSLAYKPQRSRQQEKPRRSGTRSCPHLHAPDASRERPERSAIAIQLKSTKTNSPFPPIPPFRSDFGNGQQANSENVDPRGGHAKSYAAAARRDITGVLLPAKNFELDPFGELEAEKKAPMSAYEMKRARLQNQQQTHTNQTPECGQKDLPRRHLTAIGRLPIHQHQLALHL</sequence>